<proteinExistence type="inferred from homology"/>
<dbReference type="InterPro" id="IPR032867">
    <property type="entry name" value="DYW_dom"/>
</dbReference>
<dbReference type="EMBL" id="CP093350">
    <property type="protein sequence ID" value="WOH13716.1"/>
    <property type="molecule type" value="Genomic_DNA"/>
</dbReference>
<dbReference type="PROSITE" id="PS51375">
    <property type="entry name" value="PPR"/>
    <property type="match status" value="5"/>
</dbReference>
<feature type="domain" description="DYW" evidence="4">
    <location>
        <begin position="699"/>
        <end position="775"/>
    </location>
</feature>
<dbReference type="GO" id="GO:0009451">
    <property type="term" value="P:RNA modification"/>
    <property type="evidence" value="ECO:0007669"/>
    <property type="project" value="InterPro"/>
</dbReference>
<dbReference type="PANTHER" id="PTHR47926:SF378">
    <property type="entry name" value="PENTATRICOPEPTIDE REPEAT (PPR) SUPERFAMILY PROTEIN"/>
    <property type="match status" value="1"/>
</dbReference>
<gene>
    <name evidence="5" type="ORF">DCAR_0833227</name>
</gene>
<name>A0AAF1BFP8_DAUCS</name>
<reference evidence="5" key="1">
    <citation type="journal article" date="2016" name="Nat. Genet.">
        <title>A high-quality carrot genome assembly provides new insights into carotenoid accumulation and asterid genome evolution.</title>
        <authorList>
            <person name="Iorizzo M."/>
            <person name="Ellison S."/>
            <person name="Senalik D."/>
            <person name="Zeng P."/>
            <person name="Satapoomin P."/>
            <person name="Huang J."/>
            <person name="Bowman M."/>
            <person name="Iovene M."/>
            <person name="Sanseverino W."/>
            <person name="Cavagnaro P."/>
            <person name="Yildiz M."/>
            <person name="Macko-Podgorni A."/>
            <person name="Moranska E."/>
            <person name="Grzebelus E."/>
            <person name="Grzebelus D."/>
            <person name="Ashrafi H."/>
            <person name="Zheng Z."/>
            <person name="Cheng S."/>
            <person name="Spooner D."/>
            <person name="Van Deynze A."/>
            <person name="Simon P."/>
        </authorList>
    </citation>
    <scope>NUCLEOTIDE SEQUENCE</scope>
    <source>
        <tissue evidence="5">Leaf</tissue>
    </source>
</reference>
<dbReference type="InterPro" id="IPR011990">
    <property type="entry name" value="TPR-like_helical_dom_sf"/>
</dbReference>
<dbReference type="InterPro" id="IPR046848">
    <property type="entry name" value="E_motif"/>
</dbReference>
<dbReference type="FunFam" id="1.25.40.10:FF:000381">
    <property type="entry name" value="Pentatricopeptide repeat-containing protein"/>
    <property type="match status" value="1"/>
</dbReference>
<comment type="similarity">
    <text evidence="1">Belongs to the PPR family. PCMP-H subfamily.</text>
</comment>
<feature type="repeat" description="PPR" evidence="3">
    <location>
        <begin position="136"/>
        <end position="166"/>
    </location>
</feature>
<dbReference type="FunFam" id="1.25.40.10:FF:000690">
    <property type="entry name" value="Pentatricopeptide repeat-containing protein"/>
    <property type="match status" value="1"/>
</dbReference>
<dbReference type="AlphaFoldDB" id="A0AAF1BFP8"/>
<evidence type="ECO:0000313" key="6">
    <source>
        <dbReference type="Proteomes" id="UP000077755"/>
    </source>
</evidence>
<feature type="repeat" description="PPR" evidence="3">
    <location>
        <begin position="606"/>
        <end position="640"/>
    </location>
</feature>
<reference evidence="5" key="2">
    <citation type="submission" date="2022-03" db="EMBL/GenBank/DDBJ databases">
        <title>Draft title - Genomic analysis of global carrot germplasm unveils the trajectory of domestication and the origin of high carotenoid orange carrot.</title>
        <authorList>
            <person name="Iorizzo M."/>
            <person name="Ellison S."/>
            <person name="Senalik D."/>
            <person name="Macko-Podgorni A."/>
            <person name="Grzebelus D."/>
            <person name="Bostan H."/>
            <person name="Rolling W."/>
            <person name="Curaba J."/>
            <person name="Simon P."/>
        </authorList>
    </citation>
    <scope>NUCLEOTIDE SEQUENCE</scope>
    <source>
        <tissue evidence="5">Leaf</tissue>
    </source>
</reference>
<dbReference type="GO" id="GO:0008270">
    <property type="term" value="F:zinc ion binding"/>
    <property type="evidence" value="ECO:0007669"/>
    <property type="project" value="InterPro"/>
</dbReference>
<evidence type="ECO:0000256" key="1">
    <source>
        <dbReference type="ARBA" id="ARBA00006643"/>
    </source>
</evidence>
<evidence type="ECO:0000256" key="3">
    <source>
        <dbReference type="PROSITE-ProRule" id="PRU00708"/>
    </source>
</evidence>
<dbReference type="SUPFAM" id="SSF48452">
    <property type="entry name" value="TPR-like"/>
    <property type="match status" value="1"/>
</dbReference>
<feature type="repeat" description="PPR" evidence="3">
    <location>
        <begin position="167"/>
        <end position="201"/>
    </location>
</feature>
<dbReference type="GO" id="GO:0003729">
    <property type="term" value="F:mRNA binding"/>
    <property type="evidence" value="ECO:0007669"/>
    <property type="project" value="UniProtKB-ARBA"/>
</dbReference>
<dbReference type="InterPro" id="IPR046960">
    <property type="entry name" value="PPR_At4g14850-like_plant"/>
</dbReference>
<dbReference type="Pfam" id="PF20431">
    <property type="entry name" value="E_motif"/>
    <property type="match status" value="1"/>
</dbReference>
<keyword evidence="2" id="KW-0677">Repeat</keyword>
<dbReference type="Pfam" id="PF13041">
    <property type="entry name" value="PPR_2"/>
    <property type="match status" value="1"/>
</dbReference>
<evidence type="ECO:0000256" key="2">
    <source>
        <dbReference type="ARBA" id="ARBA00022737"/>
    </source>
</evidence>
<dbReference type="Pfam" id="PF01535">
    <property type="entry name" value="PPR"/>
    <property type="match status" value="6"/>
</dbReference>
<evidence type="ECO:0000259" key="4">
    <source>
        <dbReference type="Pfam" id="PF14432"/>
    </source>
</evidence>
<dbReference type="Pfam" id="PF12854">
    <property type="entry name" value="PPR_1"/>
    <property type="match status" value="1"/>
</dbReference>
<protein>
    <recommendedName>
        <fullName evidence="4">DYW domain-containing protein</fullName>
    </recommendedName>
</protein>
<dbReference type="Proteomes" id="UP000077755">
    <property type="component" value="Chromosome 8"/>
</dbReference>
<dbReference type="PANTHER" id="PTHR47926">
    <property type="entry name" value="PENTATRICOPEPTIDE REPEAT-CONTAINING PROTEIN"/>
    <property type="match status" value="1"/>
</dbReference>
<accession>A0AAF1BFP8</accession>
<feature type="repeat" description="PPR" evidence="3">
    <location>
        <begin position="367"/>
        <end position="401"/>
    </location>
</feature>
<dbReference type="NCBIfam" id="TIGR00756">
    <property type="entry name" value="PPR"/>
    <property type="match status" value="4"/>
</dbReference>
<dbReference type="Gene3D" id="1.25.40.10">
    <property type="entry name" value="Tetratricopeptide repeat domain"/>
    <property type="match status" value="5"/>
</dbReference>
<dbReference type="InterPro" id="IPR002885">
    <property type="entry name" value="PPR_rpt"/>
</dbReference>
<organism evidence="5 6">
    <name type="scientific">Daucus carota subsp. sativus</name>
    <name type="common">Carrot</name>
    <dbReference type="NCBI Taxonomy" id="79200"/>
    <lineage>
        <taxon>Eukaryota</taxon>
        <taxon>Viridiplantae</taxon>
        <taxon>Streptophyta</taxon>
        <taxon>Embryophyta</taxon>
        <taxon>Tracheophyta</taxon>
        <taxon>Spermatophyta</taxon>
        <taxon>Magnoliopsida</taxon>
        <taxon>eudicotyledons</taxon>
        <taxon>Gunneridae</taxon>
        <taxon>Pentapetalae</taxon>
        <taxon>asterids</taxon>
        <taxon>campanulids</taxon>
        <taxon>Apiales</taxon>
        <taxon>Apiaceae</taxon>
        <taxon>Apioideae</taxon>
        <taxon>Scandiceae</taxon>
        <taxon>Daucinae</taxon>
        <taxon>Daucus</taxon>
        <taxon>Daucus sect. Daucus</taxon>
    </lineage>
</organism>
<sequence length="775" mass="86241">MTGSLSISLNSSQVVMVSASLNKLKTGSYNNSSGMMIPSWVSLKTKTTPSSSTASTKLHNNGGGDLENMHLVSLAKQGKLSEANLFVHEMDQAGIAVSYRSYLSLFESCAVSRSLFYANLFHAHLSAKTDENNNVPAFVFNCILRMYCECGRVFHAHNLFDQMSDKTFSSWDIIISAYAQRGDLRNALLLFSNMQFSGLHPQIYFSLFKSLSNTSCLEVGRQLHSHVLRAGYADNDSMKTAIANMYAKCGFLKGAKLLIDRMCQKNVVAMTGLMVAYVQGGNNYDAFRLFATMVESGAQLDEFVFSITLKACAQLEDMEMGQQIHAYIMKTGLEQEVSVGTPLVDFYAKCASMESCRKAFLRIIEPNDVSWHALISGYCQIGEFGECIRTFTSLRRSNVVLLNSFMYTTILQCCSAVADFSLGTQAHGDAIKRGLVSYLHGESAMVTMYAKCGRLDYAYQVFESIVQPDVVAWTAIIAGCACHGHASEALRFFRRMQACGVGPNAVTFIALLTACSHSGLVREAEQYLKAMSSTYGVEPTVDHYDCMIDIYARAGLLDKAYQLIKTMPFQPDSMSWKCLLGGCSVHCNFELGKIAAEELLQLDPEDIAAYILMFNLYVSSGKLKEAADVRRRMAERDLQKEVGCSWITIKGQVHRFIVGDKYHPQTEAIYSKLNELKVPRTKNEHVILNEDDVGDKLPERNEQLLDHSERLAIAYGLISTPIDTAIMIYKNLRACKDCHDFAKHVSGITGREIVVRDSNRFHHFKSGECSCGDYW</sequence>
<evidence type="ECO:0000313" key="5">
    <source>
        <dbReference type="EMBL" id="WOH13716.1"/>
    </source>
</evidence>
<feature type="repeat" description="PPR" evidence="3">
    <location>
        <begin position="469"/>
        <end position="503"/>
    </location>
</feature>
<keyword evidence="6" id="KW-1185">Reference proteome</keyword>
<dbReference type="Pfam" id="PF14432">
    <property type="entry name" value="DYW_deaminase"/>
    <property type="match status" value="1"/>
</dbReference>